<dbReference type="Gene3D" id="2.170.130.10">
    <property type="entry name" value="TonB-dependent receptor, plug domain"/>
    <property type="match status" value="1"/>
</dbReference>
<evidence type="ECO:0000256" key="11">
    <source>
        <dbReference type="RuleBase" id="RU003357"/>
    </source>
</evidence>
<comment type="similarity">
    <text evidence="10 11">Belongs to the TonB-dependent receptor family.</text>
</comment>
<proteinExistence type="inferred from homology"/>
<dbReference type="PANTHER" id="PTHR30069:SF29">
    <property type="entry name" value="HEMOGLOBIN AND HEMOGLOBIN-HAPTOGLOBIN-BINDING PROTEIN 1-RELATED"/>
    <property type="match status" value="1"/>
</dbReference>
<evidence type="ECO:0000256" key="12">
    <source>
        <dbReference type="SAM" id="SignalP"/>
    </source>
</evidence>
<feature type="chain" id="PRO_5045421057" description="TonB-dependent receptor" evidence="12">
    <location>
        <begin position="24"/>
        <end position="735"/>
    </location>
</feature>
<dbReference type="PROSITE" id="PS52016">
    <property type="entry name" value="TONB_DEPENDENT_REC_3"/>
    <property type="match status" value="1"/>
</dbReference>
<evidence type="ECO:0000256" key="4">
    <source>
        <dbReference type="ARBA" id="ARBA00022692"/>
    </source>
</evidence>
<reference evidence="15 16" key="1">
    <citation type="submission" date="2019-02" db="EMBL/GenBank/DDBJ databases">
        <authorList>
            <person name="Goldberg S.R."/>
            <person name="Haltli B.A."/>
            <person name="Correa H."/>
            <person name="Russell K.G."/>
        </authorList>
    </citation>
    <scope>NUCLEOTIDE SEQUENCE [LARGE SCALE GENOMIC DNA]</scope>
    <source>
        <strain evidence="15 16">JCM 16186</strain>
    </source>
</reference>
<feature type="domain" description="TonB-dependent receptor-like beta-barrel" evidence="13">
    <location>
        <begin position="234"/>
        <end position="659"/>
    </location>
</feature>
<keyword evidence="8" id="KW-0675">Receptor</keyword>
<keyword evidence="16" id="KW-1185">Reference proteome</keyword>
<feature type="domain" description="TonB-dependent receptor plug" evidence="14">
    <location>
        <begin position="59"/>
        <end position="169"/>
    </location>
</feature>
<evidence type="ECO:0000256" key="2">
    <source>
        <dbReference type="ARBA" id="ARBA00022448"/>
    </source>
</evidence>
<feature type="signal peptide" evidence="12">
    <location>
        <begin position="1"/>
        <end position="23"/>
    </location>
</feature>
<keyword evidence="2 10" id="KW-0813">Transport</keyword>
<evidence type="ECO:0000256" key="6">
    <source>
        <dbReference type="ARBA" id="ARBA00023077"/>
    </source>
</evidence>
<dbReference type="InterPro" id="IPR039426">
    <property type="entry name" value="TonB-dep_rcpt-like"/>
</dbReference>
<protein>
    <recommendedName>
        <fullName evidence="17">TonB-dependent receptor</fullName>
    </recommendedName>
</protein>
<dbReference type="Pfam" id="PF00593">
    <property type="entry name" value="TonB_dep_Rec_b-barrel"/>
    <property type="match status" value="1"/>
</dbReference>
<comment type="subcellular location">
    <subcellularLocation>
        <location evidence="1 10">Cell outer membrane</location>
        <topology evidence="1 10">Multi-pass membrane protein</topology>
    </subcellularLocation>
</comment>
<evidence type="ECO:0000259" key="14">
    <source>
        <dbReference type="Pfam" id="PF07715"/>
    </source>
</evidence>
<dbReference type="InterPro" id="IPR037066">
    <property type="entry name" value="Plug_dom_sf"/>
</dbReference>
<dbReference type="RefSeq" id="WP_155171819.1">
    <property type="nucleotide sequence ID" value="NZ_BAAAFL010000029.1"/>
</dbReference>
<evidence type="ECO:0000313" key="15">
    <source>
        <dbReference type="EMBL" id="MTI25576.1"/>
    </source>
</evidence>
<keyword evidence="4 10" id="KW-0812">Transmembrane</keyword>
<keyword evidence="5 12" id="KW-0732">Signal</keyword>
<evidence type="ECO:0008006" key="17">
    <source>
        <dbReference type="Google" id="ProtNLM"/>
    </source>
</evidence>
<evidence type="ECO:0000256" key="9">
    <source>
        <dbReference type="ARBA" id="ARBA00023237"/>
    </source>
</evidence>
<evidence type="ECO:0000259" key="13">
    <source>
        <dbReference type="Pfam" id="PF00593"/>
    </source>
</evidence>
<evidence type="ECO:0000256" key="10">
    <source>
        <dbReference type="PROSITE-ProRule" id="PRU01360"/>
    </source>
</evidence>
<comment type="caution">
    <text evidence="15">The sequence shown here is derived from an EMBL/GenBank/DDBJ whole genome shotgun (WGS) entry which is preliminary data.</text>
</comment>
<evidence type="ECO:0000256" key="1">
    <source>
        <dbReference type="ARBA" id="ARBA00004571"/>
    </source>
</evidence>
<name>A0ABW9RNK6_9BACT</name>
<evidence type="ECO:0000313" key="16">
    <source>
        <dbReference type="Proteomes" id="UP000798808"/>
    </source>
</evidence>
<evidence type="ECO:0000256" key="3">
    <source>
        <dbReference type="ARBA" id="ARBA00022452"/>
    </source>
</evidence>
<evidence type="ECO:0000256" key="5">
    <source>
        <dbReference type="ARBA" id="ARBA00022729"/>
    </source>
</evidence>
<keyword evidence="7 10" id="KW-0472">Membrane</keyword>
<dbReference type="InterPro" id="IPR036942">
    <property type="entry name" value="Beta-barrel_TonB_sf"/>
</dbReference>
<sequence>MTQNLLRLFTLFIGCIFFSTAQGQEADSEQDEIPDMFELTLEELMNIEVTSVSKRAQRRQDVASAIYVITQDEIRRSGATRLEDLLQMMVPGTFFQSNSYTESEFGLRDNTNPFLGSVLVLIDNVPYQSPLTSAFNFTNFDLSFDEIDRIEIIRGPGGTIYGANAATGVINIFTKNPESQQGWAASYKQGTRGFVSPSVRYATSVSANSHIKLFAKGNFFDGFKPLDEFSGSHVTVPVTDIDPNTGLGLGTSSGTTTIVNNLEGDVYKTNKIMTGLNLQSTLSDDMQLKADFYYFNHRRNIYSSSLRPSPVAYFALDEQNNSRIVSSVRLDKSFNNDHDIFVQFSGNKETVNGTVEDYSVSTLNLEIQDNLTLGINRISTGFNLRSVDFRVGPYGEGSGIDYTDANATEYLWGLFIQDQILFGDKFNMTLGVKAETWSLIDNKPEFSPSARFAYMPTEKLTIWGAGSRSVTTPGFIHTNIELTFAEVMPPFLPYRIALINADTDQSEYLTAELGVRASVDKFSVDVSGFYAKSDKLLDVTDGGTEPVESPVNPSEMIIPLVYANIYEADNYGVESIVKFFPSEKMRFELSHSWFITERKGKNNPITGDKVEYIKPENPSMPEHVVRLRSYFTLPSDIEFSVSSLYNTITGSNRFFYDQQRFSGVEGDLGYTLDEPQDRVRVDFKVEKFFNNRKTSVFIWGNDIFNDGTVMHYNPFTTGIPMQVHRIVGAGASIKL</sequence>
<dbReference type="EMBL" id="SMLW01000525">
    <property type="protein sequence ID" value="MTI25576.1"/>
    <property type="molecule type" value="Genomic_DNA"/>
</dbReference>
<organism evidence="15 16">
    <name type="scientific">Fulvivirga kasyanovii</name>
    <dbReference type="NCBI Taxonomy" id="396812"/>
    <lineage>
        <taxon>Bacteria</taxon>
        <taxon>Pseudomonadati</taxon>
        <taxon>Bacteroidota</taxon>
        <taxon>Cytophagia</taxon>
        <taxon>Cytophagales</taxon>
        <taxon>Fulvivirgaceae</taxon>
        <taxon>Fulvivirga</taxon>
    </lineage>
</organism>
<accession>A0ABW9RNK6</accession>
<dbReference type="SUPFAM" id="SSF56935">
    <property type="entry name" value="Porins"/>
    <property type="match status" value="1"/>
</dbReference>
<dbReference type="Gene3D" id="2.40.170.20">
    <property type="entry name" value="TonB-dependent receptor, beta-barrel domain"/>
    <property type="match status" value="1"/>
</dbReference>
<dbReference type="InterPro" id="IPR000531">
    <property type="entry name" value="Beta-barrel_TonB"/>
</dbReference>
<dbReference type="Proteomes" id="UP000798808">
    <property type="component" value="Unassembled WGS sequence"/>
</dbReference>
<keyword evidence="3 10" id="KW-1134">Transmembrane beta strand</keyword>
<evidence type="ECO:0000256" key="8">
    <source>
        <dbReference type="ARBA" id="ARBA00023170"/>
    </source>
</evidence>
<keyword evidence="9 10" id="KW-0998">Cell outer membrane</keyword>
<dbReference type="Pfam" id="PF07715">
    <property type="entry name" value="Plug"/>
    <property type="match status" value="1"/>
</dbReference>
<dbReference type="InterPro" id="IPR012910">
    <property type="entry name" value="Plug_dom"/>
</dbReference>
<evidence type="ECO:0000256" key="7">
    <source>
        <dbReference type="ARBA" id="ARBA00023136"/>
    </source>
</evidence>
<gene>
    <name evidence="15" type="ORF">E1163_11530</name>
</gene>
<dbReference type="PANTHER" id="PTHR30069">
    <property type="entry name" value="TONB-DEPENDENT OUTER MEMBRANE RECEPTOR"/>
    <property type="match status" value="1"/>
</dbReference>
<keyword evidence="6 11" id="KW-0798">TonB box</keyword>